<dbReference type="FunFam" id="3.30.70.270:FF:000001">
    <property type="entry name" value="Diguanylate cyclase domain protein"/>
    <property type="match status" value="1"/>
</dbReference>
<reference evidence="7 8" key="1">
    <citation type="submission" date="2019-11" db="EMBL/GenBank/DDBJ databases">
        <title>Comparative genomics of hydrocarbon-degrading Desulfosarcina strains.</title>
        <authorList>
            <person name="Watanabe M."/>
            <person name="Kojima H."/>
            <person name="Fukui M."/>
        </authorList>
    </citation>
    <scope>NUCLEOTIDE SEQUENCE [LARGE SCALE GENOMIC DNA]</scope>
    <source>
        <strain evidence="7 8">28bB2T</strain>
    </source>
</reference>
<comment type="catalytic activity">
    <reaction evidence="2">
        <text>2 GTP = 3',3'-c-di-GMP + 2 diphosphate</text>
        <dbReference type="Rhea" id="RHEA:24898"/>
        <dbReference type="ChEBI" id="CHEBI:33019"/>
        <dbReference type="ChEBI" id="CHEBI:37565"/>
        <dbReference type="ChEBI" id="CHEBI:58805"/>
        <dbReference type="EC" id="2.7.7.65"/>
    </reaction>
</comment>
<dbReference type="InterPro" id="IPR003661">
    <property type="entry name" value="HisK_dim/P_dom"/>
</dbReference>
<dbReference type="GO" id="GO:0052621">
    <property type="term" value="F:diguanylate cyclase activity"/>
    <property type="evidence" value="ECO:0007669"/>
    <property type="project" value="UniProtKB-EC"/>
</dbReference>
<evidence type="ECO:0000259" key="6">
    <source>
        <dbReference type="PROSITE" id="PS50887"/>
    </source>
</evidence>
<evidence type="ECO:0000256" key="4">
    <source>
        <dbReference type="SAM" id="Coils"/>
    </source>
</evidence>
<dbReference type="InterPro" id="IPR036097">
    <property type="entry name" value="HisK_dim/P_sf"/>
</dbReference>
<dbReference type="GO" id="GO:1902201">
    <property type="term" value="P:negative regulation of bacterial-type flagellum-dependent cell motility"/>
    <property type="evidence" value="ECO:0007669"/>
    <property type="project" value="TreeGrafter"/>
</dbReference>
<dbReference type="PROSITE" id="PS50110">
    <property type="entry name" value="RESPONSE_REGULATORY"/>
    <property type="match status" value="2"/>
</dbReference>
<keyword evidence="3" id="KW-0597">Phosphoprotein</keyword>
<comment type="catalytic activity">
    <reaction evidence="1">
        <text>ATP + protein L-histidine = ADP + protein N-phospho-L-histidine.</text>
        <dbReference type="EC" id="2.7.13.3"/>
    </reaction>
</comment>
<dbReference type="SMART" id="SM00388">
    <property type="entry name" value="HisKA"/>
    <property type="match status" value="1"/>
</dbReference>
<dbReference type="InterPro" id="IPR000160">
    <property type="entry name" value="GGDEF_dom"/>
</dbReference>
<comment type="caution">
    <text evidence="3">Lacks conserved residue(s) required for the propagation of feature annotation.</text>
</comment>
<dbReference type="PANTHER" id="PTHR45138:SF9">
    <property type="entry name" value="DIGUANYLATE CYCLASE DGCM-RELATED"/>
    <property type="match status" value="1"/>
</dbReference>
<dbReference type="Gene3D" id="3.30.70.270">
    <property type="match status" value="1"/>
</dbReference>
<proteinExistence type="predicted"/>
<feature type="modified residue" description="4-aspartylphosphate" evidence="3">
    <location>
        <position position="55"/>
    </location>
</feature>
<organism evidence="7 8">
    <name type="scientific">Desulfosarcina ovata subsp. sediminis</name>
    <dbReference type="NCBI Taxonomy" id="885957"/>
    <lineage>
        <taxon>Bacteria</taxon>
        <taxon>Pseudomonadati</taxon>
        <taxon>Thermodesulfobacteriota</taxon>
        <taxon>Desulfobacteria</taxon>
        <taxon>Desulfobacterales</taxon>
        <taxon>Desulfosarcinaceae</taxon>
        <taxon>Desulfosarcina</taxon>
    </lineage>
</organism>
<dbReference type="CDD" id="cd00156">
    <property type="entry name" value="REC"/>
    <property type="match status" value="1"/>
</dbReference>
<dbReference type="Pfam" id="PF00512">
    <property type="entry name" value="HisKA"/>
    <property type="match status" value="1"/>
</dbReference>
<dbReference type="Pfam" id="PF00990">
    <property type="entry name" value="GGDEF"/>
    <property type="match status" value="1"/>
</dbReference>
<dbReference type="InterPro" id="IPR050469">
    <property type="entry name" value="Diguanylate_Cyclase"/>
</dbReference>
<dbReference type="Gene3D" id="1.10.287.130">
    <property type="match status" value="1"/>
</dbReference>
<feature type="domain" description="GGDEF" evidence="6">
    <location>
        <begin position="417"/>
        <end position="550"/>
    </location>
</feature>
<dbReference type="EMBL" id="AP021876">
    <property type="protein sequence ID" value="BBO83880.1"/>
    <property type="molecule type" value="Genomic_DNA"/>
</dbReference>
<dbReference type="CDD" id="cd01949">
    <property type="entry name" value="GGDEF"/>
    <property type="match status" value="1"/>
</dbReference>
<dbReference type="InterPro" id="IPR001789">
    <property type="entry name" value="Sig_transdc_resp-reg_receiver"/>
</dbReference>
<feature type="coiled-coil region" evidence="4">
    <location>
        <begin position="129"/>
        <end position="166"/>
    </location>
</feature>
<keyword evidence="4" id="KW-0175">Coiled coil</keyword>
<evidence type="ECO:0000256" key="2">
    <source>
        <dbReference type="ARBA" id="ARBA00034247"/>
    </source>
</evidence>
<feature type="domain" description="Response regulatory" evidence="5">
    <location>
        <begin position="6"/>
        <end position="123"/>
    </location>
</feature>
<evidence type="ECO:0008006" key="9">
    <source>
        <dbReference type="Google" id="ProtNLM"/>
    </source>
</evidence>
<dbReference type="SUPFAM" id="SSF55073">
    <property type="entry name" value="Nucleotide cyclase"/>
    <property type="match status" value="1"/>
</dbReference>
<dbReference type="InterPro" id="IPR011006">
    <property type="entry name" value="CheY-like_superfamily"/>
</dbReference>
<dbReference type="PANTHER" id="PTHR45138">
    <property type="entry name" value="REGULATORY COMPONENTS OF SENSORY TRANSDUCTION SYSTEM"/>
    <property type="match status" value="1"/>
</dbReference>
<dbReference type="InterPro" id="IPR043128">
    <property type="entry name" value="Rev_trsase/Diguanyl_cyclase"/>
</dbReference>
<dbReference type="NCBIfam" id="TIGR00254">
    <property type="entry name" value="GGDEF"/>
    <property type="match status" value="1"/>
</dbReference>
<dbReference type="GO" id="GO:0000155">
    <property type="term" value="F:phosphorelay sensor kinase activity"/>
    <property type="evidence" value="ECO:0007669"/>
    <property type="project" value="InterPro"/>
</dbReference>
<dbReference type="Proteomes" id="UP000425960">
    <property type="component" value="Chromosome"/>
</dbReference>
<dbReference type="SMART" id="SM00448">
    <property type="entry name" value="REC"/>
    <property type="match status" value="2"/>
</dbReference>
<dbReference type="KEGG" id="dov:DSCO28_44460"/>
<feature type="domain" description="Response regulatory" evidence="5">
    <location>
        <begin position="250"/>
        <end position="365"/>
    </location>
</feature>
<evidence type="ECO:0000313" key="7">
    <source>
        <dbReference type="EMBL" id="BBO83880.1"/>
    </source>
</evidence>
<evidence type="ECO:0000256" key="1">
    <source>
        <dbReference type="ARBA" id="ARBA00000085"/>
    </source>
</evidence>
<dbReference type="PROSITE" id="PS50887">
    <property type="entry name" value="GGDEF"/>
    <property type="match status" value="1"/>
</dbReference>
<dbReference type="Pfam" id="PF00072">
    <property type="entry name" value="Response_reg"/>
    <property type="match status" value="2"/>
</dbReference>
<dbReference type="SUPFAM" id="SSF47384">
    <property type="entry name" value="Homodimeric domain of signal transducing histidine kinase"/>
    <property type="match status" value="1"/>
</dbReference>
<dbReference type="SMART" id="SM00267">
    <property type="entry name" value="GGDEF"/>
    <property type="match status" value="1"/>
</dbReference>
<dbReference type="GO" id="GO:0005886">
    <property type="term" value="C:plasma membrane"/>
    <property type="evidence" value="ECO:0007669"/>
    <property type="project" value="TreeGrafter"/>
</dbReference>
<dbReference type="InterPro" id="IPR029787">
    <property type="entry name" value="Nucleotide_cyclase"/>
</dbReference>
<dbReference type="AlphaFoldDB" id="A0A5K7ZUK0"/>
<evidence type="ECO:0000259" key="5">
    <source>
        <dbReference type="PROSITE" id="PS50110"/>
    </source>
</evidence>
<dbReference type="Gene3D" id="3.40.50.2300">
    <property type="match status" value="2"/>
</dbReference>
<dbReference type="GO" id="GO:0043709">
    <property type="term" value="P:cell adhesion involved in single-species biofilm formation"/>
    <property type="evidence" value="ECO:0007669"/>
    <property type="project" value="TreeGrafter"/>
</dbReference>
<gene>
    <name evidence="7" type="ORF">DSCO28_44460</name>
</gene>
<dbReference type="CDD" id="cd00082">
    <property type="entry name" value="HisKA"/>
    <property type="match status" value="1"/>
</dbReference>
<protein>
    <recommendedName>
        <fullName evidence="9">Diguanylate cyclase response regulator</fullName>
    </recommendedName>
</protein>
<sequence length="550" mass="61758">MEEKIKILVVDDRPENLLSIGAVLESPGLTIITAASGNEALGLVLEHNFALILLDVQMPGMDGFEVAELLRSNEKTRHLPIIFVTAINKERPHVFTGYEKGAVDYLFKPLDPLILRSKVNVFVELFQQRQKLQKSNAELSLMVDKLEAVNQQIREQQKSVIEEERLKVLLQMAGATAHELNQPLMVLMGNIQLLEMDGNIPDHLGERIKKINAAAARIADTVKKIQTLRHDQPKTYAGGKTILNLDQRVSILCLEDNDDDFAQIQRILHTHKQLSLTREKTIQAALTHLEKGGVDLIFTEYRLADGSGLEFLEAINREGIETPVVVITGLGDEVIASRLIQVGASDYLPKTKLSEKVLLRIISNALEKAGLRREMRIAQEKLAEMSVRDELTGMFNRRYFLQEALDREIFGVRRYGHGIALCMFDLDHFKSINDTYGHLCGDAILQAFSHILDKGIRKYDVACRYGGEEFAVILPDTSLEKAVNLCERFREQVDQHEFTYENQTIHITTSVGVTALSPGAGTAIGKDLVERADRALYRAKESGRNKVMVM</sequence>
<name>A0A5K7ZUK0_9BACT</name>
<evidence type="ECO:0000313" key="8">
    <source>
        <dbReference type="Proteomes" id="UP000425960"/>
    </source>
</evidence>
<accession>A0A5K7ZUK0</accession>
<dbReference type="SUPFAM" id="SSF52172">
    <property type="entry name" value="CheY-like"/>
    <property type="match status" value="2"/>
</dbReference>
<evidence type="ECO:0000256" key="3">
    <source>
        <dbReference type="PROSITE-ProRule" id="PRU00169"/>
    </source>
</evidence>